<dbReference type="Proteomes" id="UP000184278">
    <property type="component" value="Unassembled WGS sequence"/>
</dbReference>
<protein>
    <submittedName>
        <fullName evidence="3">Uncharacterized protein</fullName>
    </submittedName>
</protein>
<dbReference type="OrthoDB" id="2004132at2"/>
<keyword evidence="1" id="KW-0175">Coiled coil</keyword>
<gene>
    <name evidence="3" type="ORF">SAMN02745229_01513</name>
</gene>
<dbReference type="AlphaFoldDB" id="A0A1M5YIB7"/>
<feature type="region of interest" description="Disordered" evidence="2">
    <location>
        <begin position="209"/>
        <end position="252"/>
    </location>
</feature>
<evidence type="ECO:0000256" key="2">
    <source>
        <dbReference type="SAM" id="MobiDB-lite"/>
    </source>
</evidence>
<keyword evidence="4" id="KW-1185">Reference proteome</keyword>
<dbReference type="STRING" id="1121131.SAMN02745229_01513"/>
<organism evidence="3 4">
    <name type="scientific">Butyrivibrio fibrisolvens DSM 3071</name>
    <dbReference type="NCBI Taxonomy" id="1121131"/>
    <lineage>
        <taxon>Bacteria</taxon>
        <taxon>Bacillati</taxon>
        <taxon>Bacillota</taxon>
        <taxon>Clostridia</taxon>
        <taxon>Lachnospirales</taxon>
        <taxon>Lachnospiraceae</taxon>
        <taxon>Butyrivibrio</taxon>
    </lineage>
</organism>
<dbReference type="RefSeq" id="WP_073386744.1">
    <property type="nucleotide sequence ID" value="NZ_FQXK01000011.1"/>
</dbReference>
<evidence type="ECO:0000313" key="4">
    <source>
        <dbReference type="Proteomes" id="UP000184278"/>
    </source>
</evidence>
<feature type="coiled-coil region" evidence="1">
    <location>
        <begin position="144"/>
        <end position="193"/>
    </location>
</feature>
<dbReference type="EMBL" id="FQXK01000011">
    <property type="protein sequence ID" value="SHI11674.1"/>
    <property type="molecule type" value="Genomic_DNA"/>
</dbReference>
<sequence length="252" mass="29069">MAELDLKKLNRAQLLEMMLKFSEEAENAIAHENEMQEQFNKEKEIILQQAADEREELMHKFDTERNEMRQKFAEQRAVQQAKFDKDIEGLKARLEREKTTMKDEVDIALHKISNSGNIADAAIRLSDVMEAAQESADMYVELIKRQINSEYQDLQNDMKAAKSRIELQEKKSLEKCKAMEEETKRKCAELLKKAEYVYNHPELIASVKTGSTKETASKTNTNSKTATKAKTTTKAKITTKPRTTRTKKTEDM</sequence>
<proteinExistence type="predicted"/>
<feature type="compositionally biased region" description="Low complexity" evidence="2">
    <location>
        <begin position="212"/>
        <end position="230"/>
    </location>
</feature>
<evidence type="ECO:0000313" key="3">
    <source>
        <dbReference type="EMBL" id="SHI11674.1"/>
    </source>
</evidence>
<reference evidence="4" key="1">
    <citation type="submission" date="2016-11" db="EMBL/GenBank/DDBJ databases">
        <authorList>
            <person name="Varghese N."/>
            <person name="Submissions S."/>
        </authorList>
    </citation>
    <scope>NUCLEOTIDE SEQUENCE [LARGE SCALE GENOMIC DNA]</scope>
    <source>
        <strain evidence="4">DSM 3071</strain>
    </source>
</reference>
<evidence type="ECO:0000256" key="1">
    <source>
        <dbReference type="SAM" id="Coils"/>
    </source>
</evidence>
<accession>A0A1M5YIB7</accession>
<name>A0A1M5YIB7_BUTFI</name>
<feature type="coiled-coil region" evidence="1">
    <location>
        <begin position="22"/>
        <end position="67"/>
    </location>
</feature>
<feature type="compositionally biased region" description="Basic residues" evidence="2">
    <location>
        <begin position="231"/>
        <end position="246"/>
    </location>
</feature>
<dbReference type="GeneID" id="89508665"/>